<proteinExistence type="predicted"/>
<comment type="caution">
    <text evidence="1">The sequence shown here is derived from an EMBL/GenBank/DDBJ whole genome shotgun (WGS) entry which is preliminary data.</text>
</comment>
<sequence>MKSLAVLLGGVVVALSGVAIAGPLKDSTLAVRSPDEAPTCELDDCNEYCDQLDQGYGVCSEDNCTCSDPSKISRSASPSNDQCCFGLTATGGPAGILGQLSDGQNRIGQSLPTASYCIGPNGGVVDGDGRGCILTPPTSQWQCDQGAQSTSNFSIGCDGSFMYNGNSTFWSCPTGDHGGYNVYTNPIPGQQDCVNVTMTADSCQSGCTPPPPPPPPPAALTTLAPSPQPSTTSTPPAPTATCPGSSSCPTNICPVELSGKFEFPHLIIPIDSANPTYAYGTQFNGTVSPNIATIFNFDIPASATGQDCQLIFLFPPQDALETSAYTLSGSGEIGFSMLEAPATQDTTWENAPDVAKDLGTLTVAPGNSYTVAKMGCPAGNTVAFKMEGCGDDDTCLSWFQDWNPAP</sequence>
<dbReference type="EMBL" id="JAWDJW010001322">
    <property type="protein sequence ID" value="KAK3079175.1"/>
    <property type="molecule type" value="Genomic_DNA"/>
</dbReference>
<accession>A0ACC3DR09</accession>
<evidence type="ECO:0000313" key="1">
    <source>
        <dbReference type="EMBL" id="KAK3079175.1"/>
    </source>
</evidence>
<reference evidence="1" key="1">
    <citation type="submission" date="2024-09" db="EMBL/GenBank/DDBJ databases">
        <title>Black Yeasts Isolated from many extreme environments.</title>
        <authorList>
            <person name="Coleine C."/>
            <person name="Stajich J.E."/>
            <person name="Selbmann L."/>
        </authorList>
    </citation>
    <scope>NUCLEOTIDE SEQUENCE</scope>
    <source>
        <strain evidence="1">CCFEE 5737</strain>
    </source>
</reference>
<name>A0ACC3DR09_9PEZI</name>
<evidence type="ECO:0000313" key="2">
    <source>
        <dbReference type="Proteomes" id="UP001186974"/>
    </source>
</evidence>
<gene>
    <name evidence="1" type="ORF">LTS18_005553</name>
</gene>
<protein>
    <submittedName>
        <fullName evidence="1">Uncharacterized protein</fullName>
    </submittedName>
</protein>
<organism evidence="1 2">
    <name type="scientific">Coniosporium uncinatum</name>
    <dbReference type="NCBI Taxonomy" id="93489"/>
    <lineage>
        <taxon>Eukaryota</taxon>
        <taxon>Fungi</taxon>
        <taxon>Dikarya</taxon>
        <taxon>Ascomycota</taxon>
        <taxon>Pezizomycotina</taxon>
        <taxon>Dothideomycetes</taxon>
        <taxon>Dothideomycetes incertae sedis</taxon>
        <taxon>Coniosporium</taxon>
    </lineage>
</organism>
<dbReference type="Proteomes" id="UP001186974">
    <property type="component" value="Unassembled WGS sequence"/>
</dbReference>
<keyword evidence="2" id="KW-1185">Reference proteome</keyword>